<sequence>MIATLLRLFLYLYYDCSDNHGYISLLRPQLHPSFFGHYYVPLATGITSLLQP</sequence>
<dbReference type="EMBL" id="ML120930">
    <property type="protein sequence ID" value="RPA88492.1"/>
    <property type="molecule type" value="Genomic_DNA"/>
</dbReference>
<evidence type="ECO:0000313" key="3">
    <source>
        <dbReference type="Proteomes" id="UP000276215"/>
    </source>
</evidence>
<dbReference type="Proteomes" id="UP000276215">
    <property type="component" value="Unassembled WGS sequence"/>
</dbReference>
<gene>
    <name evidence="2" type="ORF">L873DRAFT_1824444</name>
    <name evidence="1" type="ORF">L873DRAFT_1824446</name>
</gene>
<evidence type="ECO:0000313" key="1">
    <source>
        <dbReference type="EMBL" id="RPA88492.1"/>
    </source>
</evidence>
<proteinExistence type="predicted"/>
<dbReference type="EMBL" id="ML120926">
    <property type="protein sequence ID" value="RPA88494.1"/>
    <property type="molecule type" value="Genomic_DNA"/>
</dbReference>
<accession>A0A3N4J3L9</accession>
<protein>
    <submittedName>
        <fullName evidence="2">Uncharacterized protein</fullName>
    </submittedName>
</protein>
<name>A0A3N4J3L9_9PEZI</name>
<reference evidence="2 3" key="1">
    <citation type="journal article" date="2018" name="Nat. Ecol. Evol.">
        <title>Pezizomycetes genomes reveal the molecular basis of ectomycorrhizal truffle lifestyle.</title>
        <authorList>
            <person name="Murat C."/>
            <person name="Payen T."/>
            <person name="Noel B."/>
            <person name="Kuo A."/>
            <person name="Morin E."/>
            <person name="Chen J."/>
            <person name="Kohler A."/>
            <person name="Krizsan K."/>
            <person name="Balestrini R."/>
            <person name="Da Silva C."/>
            <person name="Montanini B."/>
            <person name="Hainaut M."/>
            <person name="Levati E."/>
            <person name="Barry K.W."/>
            <person name="Belfiori B."/>
            <person name="Cichocki N."/>
            <person name="Clum A."/>
            <person name="Dockter R.B."/>
            <person name="Fauchery L."/>
            <person name="Guy J."/>
            <person name="Iotti M."/>
            <person name="Le Tacon F."/>
            <person name="Lindquist E.A."/>
            <person name="Lipzen A."/>
            <person name="Malagnac F."/>
            <person name="Mello A."/>
            <person name="Molinier V."/>
            <person name="Miyauchi S."/>
            <person name="Poulain J."/>
            <person name="Riccioni C."/>
            <person name="Rubini A."/>
            <person name="Sitrit Y."/>
            <person name="Splivallo R."/>
            <person name="Traeger S."/>
            <person name="Wang M."/>
            <person name="Zifcakova L."/>
            <person name="Wipf D."/>
            <person name="Zambonelli A."/>
            <person name="Paolocci F."/>
            <person name="Nowrousian M."/>
            <person name="Ottonello S."/>
            <person name="Baldrian P."/>
            <person name="Spatafora J.W."/>
            <person name="Henrissat B."/>
            <person name="Nagy L.G."/>
            <person name="Aury J.M."/>
            <person name="Wincker P."/>
            <person name="Grigoriev I.V."/>
            <person name="Bonfante P."/>
            <person name="Martin F.M."/>
        </authorList>
    </citation>
    <scope>NUCLEOTIDE SEQUENCE [LARGE SCALE GENOMIC DNA]</scope>
    <source>
        <strain evidence="2 3">120613-1</strain>
    </source>
</reference>
<keyword evidence="3" id="KW-1185">Reference proteome</keyword>
<dbReference type="AlphaFoldDB" id="A0A3N4J3L9"/>
<evidence type="ECO:0000313" key="2">
    <source>
        <dbReference type="EMBL" id="RPA88494.1"/>
    </source>
</evidence>
<organism evidence="2 3">
    <name type="scientific">Choiromyces venosus 120613-1</name>
    <dbReference type="NCBI Taxonomy" id="1336337"/>
    <lineage>
        <taxon>Eukaryota</taxon>
        <taxon>Fungi</taxon>
        <taxon>Dikarya</taxon>
        <taxon>Ascomycota</taxon>
        <taxon>Pezizomycotina</taxon>
        <taxon>Pezizomycetes</taxon>
        <taxon>Pezizales</taxon>
        <taxon>Tuberaceae</taxon>
        <taxon>Choiromyces</taxon>
    </lineage>
</organism>